<comment type="caution">
    <text evidence="1">The sequence shown here is derived from an EMBL/GenBank/DDBJ whole genome shotgun (WGS) entry which is preliminary data.</text>
</comment>
<dbReference type="AlphaFoldDB" id="A0A4Z0QAA8"/>
<dbReference type="Pfam" id="PF04402">
    <property type="entry name" value="SIMPL"/>
    <property type="match status" value="1"/>
</dbReference>
<evidence type="ECO:0000313" key="2">
    <source>
        <dbReference type="Proteomes" id="UP000298471"/>
    </source>
</evidence>
<gene>
    <name evidence="1" type="ORF">E5K02_17965</name>
</gene>
<proteinExistence type="predicted"/>
<organism evidence="1 2">
    <name type="scientific">Hymenobacter metallicola</name>
    <dbReference type="NCBI Taxonomy" id="2563114"/>
    <lineage>
        <taxon>Bacteria</taxon>
        <taxon>Pseudomonadati</taxon>
        <taxon>Bacteroidota</taxon>
        <taxon>Cytophagia</taxon>
        <taxon>Cytophagales</taxon>
        <taxon>Hymenobacteraceae</taxon>
        <taxon>Hymenobacter</taxon>
    </lineage>
</organism>
<evidence type="ECO:0000313" key="1">
    <source>
        <dbReference type="EMBL" id="TGE26665.1"/>
    </source>
</evidence>
<sequence>MAGRHTLNCTAGVIAQHLYFRNPMNQLRLVVAAGLSLLSLNSCQPTPAVSAAPRQVKSVGYGSVTVYPDYAELTVDAAFTRPKLKDAVAEVQTVVDQVLALSRRYAKGANDVRVSSTSSNKEFGYVREKEVFIGFNSTQSVTVRITDLKQLTPYLEELLATRISRIKNLSYGHTQADSLRREADVLALRDAAKTADKMCAALHVKRGAVLEASDSSSPESSSGGYGQSADIELYGKGFGGRGFKTTPELLRFNSTCSLVSALE</sequence>
<dbReference type="PANTHER" id="PTHR34387:SF2">
    <property type="entry name" value="SLR1258 PROTEIN"/>
    <property type="match status" value="1"/>
</dbReference>
<keyword evidence="2" id="KW-1185">Reference proteome</keyword>
<protein>
    <submittedName>
        <fullName evidence="1">DUF541 domain-containing protein</fullName>
    </submittedName>
</protein>
<dbReference type="Gene3D" id="3.30.70.2970">
    <property type="entry name" value="Protein of unknown function (DUF541), domain 2"/>
    <property type="match status" value="1"/>
</dbReference>
<dbReference type="EMBL" id="SRMB01000003">
    <property type="protein sequence ID" value="TGE26665.1"/>
    <property type="molecule type" value="Genomic_DNA"/>
</dbReference>
<accession>A0A4Z0QAA8</accession>
<reference evidence="1 2" key="1">
    <citation type="submission" date="2019-04" db="EMBL/GenBank/DDBJ databases">
        <authorList>
            <person name="Feng G."/>
            <person name="Zhang J."/>
            <person name="Zhu H."/>
        </authorList>
    </citation>
    <scope>NUCLEOTIDE SEQUENCE [LARGE SCALE GENOMIC DNA]</scope>
    <source>
        <strain evidence="1 2">9PBR-1</strain>
    </source>
</reference>
<dbReference type="GO" id="GO:0006974">
    <property type="term" value="P:DNA damage response"/>
    <property type="evidence" value="ECO:0007669"/>
    <property type="project" value="TreeGrafter"/>
</dbReference>
<dbReference type="Proteomes" id="UP000298471">
    <property type="component" value="Unassembled WGS sequence"/>
</dbReference>
<dbReference type="PANTHER" id="PTHR34387">
    <property type="entry name" value="SLR1258 PROTEIN"/>
    <property type="match status" value="1"/>
</dbReference>
<dbReference type="InterPro" id="IPR052022">
    <property type="entry name" value="26kDa_periplasmic_antigen"/>
</dbReference>
<dbReference type="OrthoDB" id="702249at2"/>
<dbReference type="InterPro" id="IPR007497">
    <property type="entry name" value="SIMPL/DUF541"/>
</dbReference>
<name>A0A4Z0QAA8_9BACT</name>